<dbReference type="PANTHER" id="PTHR30040:SF2">
    <property type="entry name" value="FAD:PROTEIN FMN TRANSFERASE"/>
    <property type="match status" value="1"/>
</dbReference>
<sequence>MSLTRRRFLTISAAFAAGPARALAPARWRGMALGAEAEITLHGPGAEEALEAALAKIRACEARFSLYDPASELSRLNRTGKLDASLPFRVLMQLADRVHEASGGAFDPSVQPLWRALASGGDVAAARARIGWEKIVRDGNRIALGPGQALTFNGIAQGVATDAVAELLAARGFGQALINIGEFRALGGPWRLGLSDPEHGPLGTRTLDTGAVATSSPAALRLGQETHILDPRGAGGVLWSTVSVEAESAALADALSTAGCMMDADALHRAATALGGVRRITLVTHEGDLRSLSV</sequence>
<name>Q0FQZ1_SALBH</name>
<evidence type="ECO:0000256" key="9">
    <source>
        <dbReference type="ARBA" id="ARBA00031306"/>
    </source>
</evidence>
<dbReference type="RefSeq" id="WP_007797963.1">
    <property type="nucleotide sequence ID" value="NZ_DS022276.1"/>
</dbReference>
<keyword evidence="5" id="KW-0808">Transferase</keyword>
<feature type="chain" id="PRO_5039917190" description="FAD:protein FMN transferase" evidence="11">
    <location>
        <begin position="17"/>
        <end position="294"/>
    </location>
</feature>
<dbReference type="InterPro" id="IPR024932">
    <property type="entry name" value="ApbE"/>
</dbReference>
<feature type="signal peptide" evidence="11">
    <location>
        <begin position="1"/>
        <end position="16"/>
    </location>
</feature>
<dbReference type="AlphaFoldDB" id="Q0FQZ1"/>
<organism evidence="12 13">
    <name type="scientific">Salipiger bermudensis (strain DSM 26914 / JCM 13377 / KCTC 12554 / HTCC2601)</name>
    <name type="common">Pelagibaca bermudensis</name>
    <dbReference type="NCBI Taxonomy" id="314265"/>
    <lineage>
        <taxon>Bacteria</taxon>
        <taxon>Pseudomonadati</taxon>
        <taxon>Pseudomonadota</taxon>
        <taxon>Alphaproteobacteria</taxon>
        <taxon>Rhodobacterales</taxon>
        <taxon>Roseobacteraceae</taxon>
        <taxon>Salipiger</taxon>
    </lineage>
</organism>
<evidence type="ECO:0000256" key="5">
    <source>
        <dbReference type="ARBA" id="ARBA00022679"/>
    </source>
</evidence>
<accession>Q0FQZ1</accession>
<dbReference type="EMBL" id="AATQ01000013">
    <property type="protein sequence ID" value="EAU46541.1"/>
    <property type="molecule type" value="Genomic_DNA"/>
</dbReference>
<keyword evidence="8" id="KW-0460">Magnesium</keyword>
<evidence type="ECO:0000256" key="10">
    <source>
        <dbReference type="ARBA" id="ARBA00048540"/>
    </source>
</evidence>
<evidence type="ECO:0000256" key="11">
    <source>
        <dbReference type="SAM" id="SignalP"/>
    </source>
</evidence>
<dbReference type="Gene3D" id="3.10.520.10">
    <property type="entry name" value="ApbE-like domains"/>
    <property type="match status" value="1"/>
</dbReference>
<dbReference type="GO" id="GO:0016740">
    <property type="term" value="F:transferase activity"/>
    <property type="evidence" value="ECO:0007669"/>
    <property type="project" value="UniProtKB-KW"/>
</dbReference>
<dbReference type="Proteomes" id="UP000006230">
    <property type="component" value="Unassembled WGS sequence"/>
</dbReference>
<dbReference type="Pfam" id="PF02424">
    <property type="entry name" value="ApbE"/>
    <property type="match status" value="1"/>
</dbReference>
<gene>
    <name evidence="12" type="ORF">R2601_18815</name>
</gene>
<proteinExistence type="predicted"/>
<keyword evidence="7" id="KW-0274">FAD</keyword>
<keyword evidence="6" id="KW-0479">Metal-binding</keyword>
<dbReference type="SUPFAM" id="SSF143631">
    <property type="entry name" value="ApbE-like"/>
    <property type="match status" value="1"/>
</dbReference>
<dbReference type="PANTHER" id="PTHR30040">
    <property type="entry name" value="THIAMINE BIOSYNTHESIS LIPOPROTEIN APBE"/>
    <property type="match status" value="1"/>
</dbReference>
<dbReference type="InterPro" id="IPR006311">
    <property type="entry name" value="TAT_signal"/>
</dbReference>
<dbReference type="STRING" id="314265.R2601_18815"/>
<evidence type="ECO:0000313" key="13">
    <source>
        <dbReference type="Proteomes" id="UP000006230"/>
    </source>
</evidence>
<evidence type="ECO:0000256" key="8">
    <source>
        <dbReference type="ARBA" id="ARBA00022842"/>
    </source>
</evidence>
<comment type="cofactor">
    <cofactor evidence="1">
        <name>Mg(2+)</name>
        <dbReference type="ChEBI" id="CHEBI:18420"/>
    </cofactor>
</comment>
<dbReference type="GO" id="GO:0046872">
    <property type="term" value="F:metal ion binding"/>
    <property type="evidence" value="ECO:0007669"/>
    <property type="project" value="UniProtKB-KW"/>
</dbReference>
<evidence type="ECO:0000256" key="1">
    <source>
        <dbReference type="ARBA" id="ARBA00001946"/>
    </source>
</evidence>
<dbReference type="OrthoDB" id="9778595at2"/>
<evidence type="ECO:0000256" key="7">
    <source>
        <dbReference type="ARBA" id="ARBA00022827"/>
    </source>
</evidence>
<comment type="caution">
    <text evidence="12">The sequence shown here is derived from an EMBL/GenBank/DDBJ whole genome shotgun (WGS) entry which is preliminary data.</text>
</comment>
<keyword evidence="13" id="KW-1185">Reference proteome</keyword>
<dbReference type="PROSITE" id="PS51318">
    <property type="entry name" value="TAT"/>
    <property type="match status" value="1"/>
</dbReference>
<evidence type="ECO:0000256" key="6">
    <source>
        <dbReference type="ARBA" id="ARBA00022723"/>
    </source>
</evidence>
<keyword evidence="4" id="KW-0285">Flavoprotein</keyword>
<dbReference type="EC" id="2.7.1.180" evidence="2"/>
<keyword evidence="11" id="KW-0732">Signal</keyword>
<evidence type="ECO:0000256" key="2">
    <source>
        <dbReference type="ARBA" id="ARBA00011955"/>
    </source>
</evidence>
<evidence type="ECO:0000313" key="12">
    <source>
        <dbReference type="EMBL" id="EAU46541.1"/>
    </source>
</evidence>
<dbReference type="InterPro" id="IPR003374">
    <property type="entry name" value="ApbE-like_sf"/>
</dbReference>
<evidence type="ECO:0000256" key="3">
    <source>
        <dbReference type="ARBA" id="ARBA00016337"/>
    </source>
</evidence>
<comment type="catalytic activity">
    <reaction evidence="10">
        <text>L-threonyl-[protein] + FAD = FMN-L-threonyl-[protein] + AMP + H(+)</text>
        <dbReference type="Rhea" id="RHEA:36847"/>
        <dbReference type="Rhea" id="RHEA-COMP:11060"/>
        <dbReference type="Rhea" id="RHEA-COMP:11061"/>
        <dbReference type="ChEBI" id="CHEBI:15378"/>
        <dbReference type="ChEBI" id="CHEBI:30013"/>
        <dbReference type="ChEBI" id="CHEBI:57692"/>
        <dbReference type="ChEBI" id="CHEBI:74257"/>
        <dbReference type="ChEBI" id="CHEBI:456215"/>
        <dbReference type="EC" id="2.7.1.180"/>
    </reaction>
</comment>
<dbReference type="HOGENOM" id="CLU_044403_2_0_5"/>
<evidence type="ECO:0000256" key="4">
    <source>
        <dbReference type="ARBA" id="ARBA00022630"/>
    </source>
</evidence>
<protein>
    <recommendedName>
        <fullName evidence="3">FAD:protein FMN transferase</fullName>
        <ecNumber evidence="2">2.7.1.180</ecNumber>
    </recommendedName>
    <alternativeName>
        <fullName evidence="9">Flavin transferase</fullName>
    </alternativeName>
</protein>
<reference evidence="12 13" key="1">
    <citation type="journal article" date="2010" name="J. Bacteriol.">
        <title>Genome sequences of Pelagibaca bermudensis HTCC2601T and Maritimibacter alkaliphilus HTCC2654T, the type strains of two marine Roseobacter genera.</title>
        <authorList>
            <person name="Thrash J.C."/>
            <person name="Cho J.C."/>
            <person name="Ferriera S."/>
            <person name="Johnson J."/>
            <person name="Vergin K.L."/>
            <person name="Giovannoni S.J."/>
        </authorList>
    </citation>
    <scope>NUCLEOTIDE SEQUENCE [LARGE SCALE GENOMIC DNA]</scope>
    <source>
        <strain evidence="13">DSM 26914 / JCM 13377 / KCTC 12554 / HTCC2601</strain>
    </source>
</reference>
<dbReference type="eggNOG" id="COG1477">
    <property type="taxonomic scope" value="Bacteria"/>
</dbReference>